<dbReference type="PANTHER" id="PTHR37464:SF1">
    <property type="entry name" value="BLL2463 PROTEIN"/>
    <property type="match status" value="1"/>
</dbReference>
<dbReference type="Gene3D" id="3.40.50.410">
    <property type="entry name" value="von Willebrand factor, type A domain"/>
    <property type="match status" value="1"/>
</dbReference>
<feature type="transmembrane region" description="Helical" evidence="1">
    <location>
        <begin position="58"/>
        <end position="76"/>
    </location>
</feature>
<gene>
    <name evidence="4" type="ORF">PQO03_19220</name>
</gene>
<dbReference type="Pfam" id="PF13519">
    <property type="entry name" value="VWA_2"/>
    <property type="match status" value="1"/>
</dbReference>
<dbReference type="NCBIfam" id="TIGR02226">
    <property type="entry name" value="two_anch"/>
    <property type="match status" value="1"/>
</dbReference>
<keyword evidence="5" id="KW-1185">Reference proteome</keyword>
<accession>A0ABY7VYV5</accession>
<dbReference type="EMBL" id="CP117812">
    <property type="protein sequence ID" value="WDE97961.1"/>
    <property type="molecule type" value="Genomic_DNA"/>
</dbReference>
<protein>
    <submittedName>
        <fullName evidence="4">BatA and WFA domain-containing protein</fullName>
    </submittedName>
</protein>
<reference evidence="4 5" key="1">
    <citation type="submission" date="2023-02" db="EMBL/GenBank/DDBJ databases">
        <title>Genome sequence of Lentisphaera profundi SAORIC-696.</title>
        <authorList>
            <person name="Kim e."/>
            <person name="Cho J.-C."/>
            <person name="Choi A."/>
            <person name="Kang I."/>
        </authorList>
    </citation>
    <scope>NUCLEOTIDE SEQUENCE [LARGE SCALE GENOMIC DNA]</scope>
    <source>
        <strain evidence="4 5">SAORIC-696</strain>
    </source>
</reference>
<dbReference type="InterPro" id="IPR036465">
    <property type="entry name" value="vWFA_dom_sf"/>
</dbReference>
<keyword evidence="1" id="KW-1133">Transmembrane helix</keyword>
<organism evidence="4 5">
    <name type="scientific">Lentisphaera profundi</name>
    <dbReference type="NCBI Taxonomy" id="1658616"/>
    <lineage>
        <taxon>Bacteria</taxon>
        <taxon>Pseudomonadati</taxon>
        <taxon>Lentisphaerota</taxon>
        <taxon>Lentisphaeria</taxon>
        <taxon>Lentisphaerales</taxon>
        <taxon>Lentisphaeraceae</taxon>
        <taxon>Lentisphaera</taxon>
    </lineage>
</organism>
<evidence type="ECO:0000313" key="4">
    <source>
        <dbReference type="EMBL" id="WDE97961.1"/>
    </source>
</evidence>
<feature type="transmembrane region" description="Helical" evidence="1">
    <location>
        <begin position="6"/>
        <end position="24"/>
    </location>
</feature>
<name>A0ABY7VYV5_9BACT</name>
<evidence type="ECO:0000313" key="5">
    <source>
        <dbReference type="Proteomes" id="UP001214250"/>
    </source>
</evidence>
<proteinExistence type="predicted"/>
<sequence>MTFANPAALWAFLSIFPLIALYFFKVRPQKKSTSALFLWNQIFEEKKQNGLFKNLRDLISLLILLLAFAAIILAMAKPTINWDDQTQNLVIIIDNSASMANLEEGKSRLDLAKARAENIVKSLSSSQTALITSISDSLQINVDSTSNRRSLLKGIDGIAQSQAPLKSQELSAITKNKGIIPNSRFIFISDSCFQGYQETAELELLKIGSKTSNIGITAFDIRPIPGKQNQLGIFFQVFSSYEQRQELELHLAQGEADQIVKIIPITIEPGLNAAKVLYLKDSRYGAWFLKLLVSDSLASDNIAYAQVDPPSPVRIQLDLDKNEAFFQRCVDSFHSAGQVMKAVNQSPEIIISSNGKNTGVNKIIFAPKGKSPFWEGDASPLESATPRVLLADHPAIKFCPLDTLDFEGAQKISAPENSIILVESTDHTPLLYKTTVDNTTAFVINMDPAKAQLYFNIYFPVMIYSLSYDLIGRDTLKKSNYLTGEILNISSPQKLIGPKGPKDTINNLAKLNEAGFYSITSDKKEEQIAVSLNNKFESRIFNTLSQSTVKAIDSSFPISDALMILALVLICSEAMLYHRRKLG</sequence>
<dbReference type="PANTHER" id="PTHR37464">
    <property type="entry name" value="BLL2463 PROTEIN"/>
    <property type="match status" value="1"/>
</dbReference>
<dbReference type="Pfam" id="PF07584">
    <property type="entry name" value="BatA"/>
    <property type="match status" value="1"/>
</dbReference>
<dbReference type="Proteomes" id="UP001214250">
    <property type="component" value="Chromosome 2"/>
</dbReference>
<evidence type="ECO:0000256" key="1">
    <source>
        <dbReference type="SAM" id="Phobius"/>
    </source>
</evidence>
<dbReference type="InterPro" id="IPR011933">
    <property type="entry name" value="Double_TM_dom"/>
</dbReference>
<keyword evidence="1" id="KW-0812">Transmembrane</keyword>
<dbReference type="InterPro" id="IPR002035">
    <property type="entry name" value="VWF_A"/>
</dbReference>
<dbReference type="InterPro" id="IPR024163">
    <property type="entry name" value="Aerotolerance_reg_N"/>
</dbReference>
<feature type="domain" description="Aerotolerance regulator N-terminal" evidence="2">
    <location>
        <begin position="1"/>
        <end position="78"/>
    </location>
</feature>
<keyword evidence="1" id="KW-0472">Membrane</keyword>
<dbReference type="SUPFAM" id="SSF53300">
    <property type="entry name" value="vWA-like"/>
    <property type="match status" value="1"/>
</dbReference>
<evidence type="ECO:0000259" key="3">
    <source>
        <dbReference type="Pfam" id="PF13519"/>
    </source>
</evidence>
<dbReference type="RefSeq" id="WP_274152668.1">
    <property type="nucleotide sequence ID" value="NZ_CP117812.1"/>
</dbReference>
<evidence type="ECO:0000259" key="2">
    <source>
        <dbReference type="Pfam" id="PF07584"/>
    </source>
</evidence>
<feature type="domain" description="VWFA" evidence="3">
    <location>
        <begin position="89"/>
        <end position="161"/>
    </location>
</feature>